<dbReference type="AlphaFoldDB" id="A0A8J4WJ11"/>
<proteinExistence type="predicted"/>
<gene>
    <name evidence="3" type="ORF">PHET_04775</name>
</gene>
<evidence type="ECO:0000256" key="1">
    <source>
        <dbReference type="SAM" id="MobiDB-lite"/>
    </source>
</evidence>
<name>A0A8J4WJ11_9TREM</name>
<dbReference type="OrthoDB" id="10067843at2759"/>
<feature type="region of interest" description="Disordered" evidence="1">
    <location>
        <begin position="312"/>
        <end position="345"/>
    </location>
</feature>
<comment type="caution">
    <text evidence="3">The sequence shown here is derived from an EMBL/GenBank/DDBJ whole genome shotgun (WGS) entry which is preliminary data.</text>
</comment>
<dbReference type="GO" id="GO:0044666">
    <property type="term" value="C:MLL3/4 complex"/>
    <property type="evidence" value="ECO:0007669"/>
    <property type="project" value="TreeGrafter"/>
</dbReference>
<evidence type="ECO:0000313" key="4">
    <source>
        <dbReference type="Proteomes" id="UP000748531"/>
    </source>
</evidence>
<evidence type="ECO:0000256" key="2">
    <source>
        <dbReference type="SAM" id="Phobius"/>
    </source>
</evidence>
<dbReference type="PANTHER" id="PTHR28467">
    <property type="entry name" value="PAXIP1-ASSOCIATED GLUTAMATE-RICH PROTEIN 1"/>
    <property type="match status" value="1"/>
</dbReference>
<feature type="region of interest" description="Disordered" evidence="1">
    <location>
        <begin position="146"/>
        <end position="173"/>
    </location>
</feature>
<organism evidence="3 4">
    <name type="scientific">Paragonimus heterotremus</name>
    <dbReference type="NCBI Taxonomy" id="100268"/>
    <lineage>
        <taxon>Eukaryota</taxon>
        <taxon>Metazoa</taxon>
        <taxon>Spiralia</taxon>
        <taxon>Lophotrochozoa</taxon>
        <taxon>Platyhelminthes</taxon>
        <taxon>Trematoda</taxon>
        <taxon>Digenea</taxon>
        <taxon>Plagiorchiida</taxon>
        <taxon>Troglotremata</taxon>
        <taxon>Troglotrematidae</taxon>
        <taxon>Paragonimus</taxon>
    </lineage>
</organism>
<protein>
    <submittedName>
        <fullName evidence="3">Uncharacterized protein</fullName>
    </submittedName>
</protein>
<dbReference type="GO" id="GO:0033148">
    <property type="term" value="P:positive regulation of intracellular estrogen receptor signaling pathway"/>
    <property type="evidence" value="ECO:0007669"/>
    <property type="project" value="TreeGrafter"/>
</dbReference>
<evidence type="ECO:0000313" key="3">
    <source>
        <dbReference type="EMBL" id="KAF5401934.1"/>
    </source>
</evidence>
<dbReference type="EMBL" id="LUCH01002140">
    <property type="protein sequence ID" value="KAF5401934.1"/>
    <property type="molecule type" value="Genomic_DNA"/>
</dbReference>
<keyword evidence="2" id="KW-0472">Membrane</keyword>
<sequence length="345" mass="37624">MLIFYQIIKHYFSSLSHCSSVVYVVPILTMCSILYFIDMDTAMTDVTLQQVDDDVRFMEKYPDGVPLVEMIPFYELLARDEPLKLEWVCPGKRKPKNEEAKTNTVLVQRAPSVVAKVTAESQPSASKLAEFDFDEGSVQALFPASGAESTLPGANPPLRRVGGLGRHPPRQPRVANMDKILNDLFRNRRDAGPQQHETTDLTKCAVPASETVSMLVGGDKQTDIIQNIEQLVDVTTSVAQPPIGNCVSMIPCDSEPFQSESALGASFPTTVADTNQSLPATITLDTVLAVPALTDNDSMSVGSNQEHCTVSQSDCDATHSHNSTTIAEPWNSQIPSQLAQTQIVD</sequence>
<accession>A0A8J4WJ11</accession>
<dbReference type="GO" id="GO:0030331">
    <property type="term" value="F:nuclear estrogen receptor binding"/>
    <property type="evidence" value="ECO:0007669"/>
    <property type="project" value="TreeGrafter"/>
</dbReference>
<reference evidence="3" key="1">
    <citation type="submission" date="2019-05" db="EMBL/GenBank/DDBJ databases">
        <title>Annotation for the trematode Paragonimus heterotremus.</title>
        <authorList>
            <person name="Choi Y.-J."/>
        </authorList>
    </citation>
    <scope>NUCLEOTIDE SEQUENCE</scope>
    <source>
        <strain evidence="3">LC</strain>
    </source>
</reference>
<dbReference type="InterPro" id="IPR028213">
    <property type="entry name" value="PA1"/>
</dbReference>
<dbReference type="GO" id="GO:1902808">
    <property type="term" value="P:positive regulation of cell cycle G1/S phase transition"/>
    <property type="evidence" value="ECO:0007669"/>
    <property type="project" value="TreeGrafter"/>
</dbReference>
<dbReference type="Proteomes" id="UP000748531">
    <property type="component" value="Unassembled WGS sequence"/>
</dbReference>
<dbReference type="PANTHER" id="PTHR28467:SF1">
    <property type="entry name" value="PAXIP1-ASSOCIATED GLUTAMATE-RICH PROTEIN 1"/>
    <property type="match status" value="1"/>
</dbReference>
<dbReference type="Pfam" id="PF15364">
    <property type="entry name" value="PAXIP1_C"/>
    <property type="match status" value="1"/>
</dbReference>
<feature type="transmembrane region" description="Helical" evidence="2">
    <location>
        <begin position="20"/>
        <end position="37"/>
    </location>
</feature>
<keyword evidence="2" id="KW-0812">Transmembrane</keyword>
<keyword evidence="2" id="KW-1133">Transmembrane helix</keyword>
<keyword evidence="4" id="KW-1185">Reference proteome</keyword>